<dbReference type="GO" id="GO:0047349">
    <property type="term" value="F:D-ribitol-5-phosphate cytidylyltransferase activity"/>
    <property type="evidence" value="ECO:0007669"/>
    <property type="project" value="UniProtKB-EC"/>
</dbReference>
<sequence>MERHDSCSEWPVERQHEDCLSESTQERCPVNFPVAVVLPAAGSGERTGLSTPKQFCRILGRPLISYTIHAFERVCWIDNIVVVVAKESHDMMADILHKYNHTKVKIVEGGPTRHRSIFNGLLAFSEPGVGPKLQKPKVVIIHDAVRPFLEEDFLLKITLAAKEQGASGAVRPLVSTVVAATTGGCLDYSLERAKYRASETPQAFIYDIIYQAYQQCSEAEFQFGTECLDLALQHCGTRAQLIEGPPTLWKVTHKQDLASAEAVIKESLSQSACIISGECTETQNLSIWMKNCLTAAGMRVDAIPNTERSMTLSASRNVIKLSVNSSDFVEIREMMKRCEESKDFLLYPVIILWVFLNVSDQVSLRQENDEASTIMNLAEEAKKINIFLYCVQLRYSKVSTEWERTVNRLCQLTMALIRDRNAAFTGQMLQA</sequence>
<dbReference type="InterPro" id="IPR029044">
    <property type="entry name" value="Nucleotide-diphossugar_trans"/>
</dbReference>
<gene>
    <name evidence="18" type="primary">crppa</name>
</gene>
<evidence type="ECO:0000256" key="11">
    <source>
        <dbReference type="ARBA" id="ARBA00032606"/>
    </source>
</evidence>
<dbReference type="GO" id="GO:0035269">
    <property type="term" value="P:protein O-linked glycosylation via mannose"/>
    <property type="evidence" value="ECO:0007669"/>
    <property type="project" value="TreeGrafter"/>
</dbReference>
<evidence type="ECO:0000256" key="3">
    <source>
        <dbReference type="ARBA" id="ARBA00009789"/>
    </source>
</evidence>
<feature type="domain" description="D-ribitol-5-phosphate cytidylyltransferase C-terminal" evidence="16">
    <location>
        <begin position="270"/>
        <end position="409"/>
    </location>
</feature>
<dbReference type="PANTHER" id="PTHR43015">
    <property type="entry name" value="D-RIBITOL-5-PHOSPHATE CYTIDYLYLTRANSFERASE"/>
    <property type="match status" value="1"/>
</dbReference>
<keyword evidence="8" id="KW-0808">Transferase</keyword>
<evidence type="ECO:0000256" key="13">
    <source>
        <dbReference type="ARBA" id="ARBA00048797"/>
    </source>
</evidence>
<evidence type="ECO:0000313" key="18">
    <source>
        <dbReference type="RefSeq" id="XP_012675995.2"/>
    </source>
</evidence>
<organism evidence="17 18">
    <name type="scientific">Clupea harengus</name>
    <name type="common">Atlantic herring</name>
    <dbReference type="NCBI Taxonomy" id="7950"/>
    <lineage>
        <taxon>Eukaryota</taxon>
        <taxon>Metazoa</taxon>
        <taxon>Chordata</taxon>
        <taxon>Craniata</taxon>
        <taxon>Vertebrata</taxon>
        <taxon>Euteleostomi</taxon>
        <taxon>Actinopterygii</taxon>
        <taxon>Neopterygii</taxon>
        <taxon>Teleostei</taxon>
        <taxon>Clupei</taxon>
        <taxon>Clupeiformes</taxon>
        <taxon>Clupeoidei</taxon>
        <taxon>Clupeidae</taxon>
        <taxon>Clupea</taxon>
    </lineage>
</organism>
<dbReference type="InterPro" id="IPR018294">
    <property type="entry name" value="ISPD_synthase_CS"/>
</dbReference>
<dbReference type="CTD" id="729920"/>
<evidence type="ECO:0000256" key="5">
    <source>
        <dbReference type="ARBA" id="ARBA00012488"/>
    </source>
</evidence>
<evidence type="ECO:0000259" key="16">
    <source>
        <dbReference type="Pfam" id="PF18706"/>
    </source>
</evidence>
<evidence type="ECO:0000256" key="9">
    <source>
        <dbReference type="ARBA" id="ARBA00022695"/>
    </source>
</evidence>
<dbReference type="EC" id="2.7.7.40" evidence="5"/>
<dbReference type="Gene3D" id="3.90.550.10">
    <property type="entry name" value="Spore Coat Polysaccharide Biosynthesis Protein SpsA, Chain A"/>
    <property type="match status" value="1"/>
</dbReference>
<dbReference type="GO" id="GO:0005829">
    <property type="term" value="C:cytosol"/>
    <property type="evidence" value="ECO:0007669"/>
    <property type="project" value="UniProtKB-SubCell"/>
</dbReference>
<accession>A0A6P3VMK2</accession>
<dbReference type="Proteomes" id="UP000515152">
    <property type="component" value="Chromosome 11"/>
</dbReference>
<evidence type="ECO:0000256" key="12">
    <source>
        <dbReference type="ARBA" id="ARBA00045509"/>
    </source>
</evidence>
<dbReference type="GO" id="GO:0008299">
    <property type="term" value="P:isoprenoid biosynthetic process"/>
    <property type="evidence" value="ECO:0007669"/>
    <property type="project" value="InterPro"/>
</dbReference>
<evidence type="ECO:0000313" key="17">
    <source>
        <dbReference type="Proteomes" id="UP000515152"/>
    </source>
</evidence>
<dbReference type="InterPro" id="IPR034683">
    <property type="entry name" value="IspD/TarI"/>
</dbReference>
<evidence type="ECO:0000256" key="10">
    <source>
        <dbReference type="ARBA" id="ARBA00031950"/>
    </source>
</evidence>
<dbReference type="InterPro" id="IPR040635">
    <property type="entry name" value="ISPD_C"/>
</dbReference>
<keyword evidence="17" id="KW-1185">Reference proteome</keyword>
<comment type="catalytic activity">
    <reaction evidence="14">
        <text>D-ribose 5-phosphate + CTP + H(+) = CDP-D-ribose + diphosphate</text>
        <dbReference type="Rhea" id="RHEA:53872"/>
        <dbReference type="ChEBI" id="CHEBI:15378"/>
        <dbReference type="ChEBI" id="CHEBI:33019"/>
        <dbReference type="ChEBI" id="CHEBI:37563"/>
        <dbReference type="ChEBI" id="CHEBI:78346"/>
        <dbReference type="ChEBI" id="CHEBI:137525"/>
    </reaction>
</comment>
<dbReference type="PANTHER" id="PTHR43015:SF1">
    <property type="entry name" value="D-RIBITOL-5-PHOSPHATE CYTIDYLYLTRANSFERASE"/>
    <property type="match status" value="1"/>
</dbReference>
<evidence type="ECO:0000256" key="14">
    <source>
        <dbReference type="ARBA" id="ARBA00048814"/>
    </source>
</evidence>
<dbReference type="FunFam" id="3.90.550.10:FF:000080">
    <property type="entry name" value="D-ribitol-5-phosphate cytidylyltransferase isoform X1"/>
    <property type="match status" value="1"/>
</dbReference>
<keyword evidence="7" id="KW-0963">Cytoplasm</keyword>
<evidence type="ECO:0000256" key="6">
    <source>
        <dbReference type="ARBA" id="ARBA00015848"/>
    </source>
</evidence>
<comment type="subunit">
    <text evidence="4">Homodimer.</text>
</comment>
<evidence type="ECO:0000256" key="2">
    <source>
        <dbReference type="ARBA" id="ARBA00004922"/>
    </source>
</evidence>
<dbReference type="CDD" id="cd02516">
    <property type="entry name" value="CDP-ME_synthetase"/>
    <property type="match status" value="1"/>
</dbReference>
<dbReference type="Pfam" id="PF01128">
    <property type="entry name" value="IspD"/>
    <property type="match status" value="1"/>
</dbReference>
<dbReference type="UniPathway" id="UPA00378"/>
<comment type="similarity">
    <text evidence="3">Belongs to the IspD/TarI cytidylyltransferase family. IspD subfamily.</text>
</comment>
<dbReference type="PROSITE" id="PS01295">
    <property type="entry name" value="ISPD"/>
    <property type="match status" value="1"/>
</dbReference>
<evidence type="ECO:0000256" key="8">
    <source>
        <dbReference type="ARBA" id="ARBA00022679"/>
    </source>
</evidence>
<dbReference type="GeneID" id="105894068"/>
<dbReference type="AlphaFoldDB" id="A0A6P3VMK2"/>
<proteinExistence type="inferred from homology"/>
<keyword evidence="9 18" id="KW-0548">Nucleotidyltransferase</keyword>
<dbReference type="Pfam" id="PF18706">
    <property type="entry name" value="ISPD_C"/>
    <property type="match status" value="1"/>
</dbReference>
<evidence type="ECO:0000256" key="15">
    <source>
        <dbReference type="ARBA" id="ARBA00049484"/>
    </source>
</evidence>
<evidence type="ECO:0000256" key="7">
    <source>
        <dbReference type="ARBA" id="ARBA00022490"/>
    </source>
</evidence>
<comment type="function">
    <text evidence="12">Cytidylyltransferase required for protein O-linked mannosylation. Catalyzes the formation of CDP-ribitol nucleotide sugar from D-ribitol 5-phosphate. CDP-ribitol is a substrate of FKTN during the biosynthesis of the phosphorylated O-mannosyl trisaccharide (N-acetylgalactosamine-beta-3-N-acetylglucosamine-beta-4-(phosphate-6-)mannose), a carbohydrate structure present in alpha-dystroglycan (DAG1), which is required for binding laminin G-like domain-containing extracellular proteins with high affinity. Shows activity toward other pentose phosphate sugars and mediates formation of CDP-ribulose or CDP-ribose using CTP and ribulose-5-phosphate or ribose-5-phosphate, respectively. Not involved in dolichol production.</text>
</comment>
<dbReference type="OrthoDB" id="414267at2759"/>
<comment type="subcellular location">
    <subcellularLocation>
        <location evidence="1">Cytoplasm</location>
        <location evidence="1">Cytosol</location>
    </subcellularLocation>
</comment>
<comment type="catalytic activity">
    <reaction evidence="15">
        <text>D-ribitol 5-phosphate + CTP + H(+) = CDP-L-ribitol + diphosphate</text>
        <dbReference type="Rhea" id="RHEA:12456"/>
        <dbReference type="ChEBI" id="CHEBI:15378"/>
        <dbReference type="ChEBI" id="CHEBI:33019"/>
        <dbReference type="ChEBI" id="CHEBI:37563"/>
        <dbReference type="ChEBI" id="CHEBI:57608"/>
        <dbReference type="ChEBI" id="CHEBI:57695"/>
        <dbReference type="EC" id="2.7.7.40"/>
    </reaction>
</comment>
<comment type="catalytic activity">
    <reaction evidence="13">
        <text>D-ribulose 5-phosphate + CTP + H(+) = CDP-D-ribulose + diphosphate</text>
        <dbReference type="Rhea" id="RHEA:53612"/>
        <dbReference type="ChEBI" id="CHEBI:15378"/>
        <dbReference type="ChEBI" id="CHEBI:33019"/>
        <dbReference type="ChEBI" id="CHEBI:37563"/>
        <dbReference type="ChEBI" id="CHEBI:58121"/>
        <dbReference type="ChEBI" id="CHEBI:137524"/>
    </reaction>
</comment>
<comment type="pathway">
    <text evidence="2">Protein modification; protein glycosylation.</text>
</comment>
<dbReference type="SUPFAM" id="SSF53448">
    <property type="entry name" value="Nucleotide-diphospho-sugar transferases"/>
    <property type="match status" value="1"/>
</dbReference>
<protein>
    <recommendedName>
        <fullName evidence="6">D-ribitol-5-phosphate cytidylyltransferase</fullName>
        <ecNumber evidence="5">2.7.7.40</ecNumber>
    </recommendedName>
    <alternativeName>
        <fullName evidence="10">2-C-methyl-D-erythritol 4-phosphate cytidylyltransferase-like protein</fullName>
    </alternativeName>
    <alternativeName>
        <fullName evidence="11">Isoprenoid synthase domain-containing protein</fullName>
    </alternativeName>
</protein>
<dbReference type="KEGG" id="char:105894068"/>
<evidence type="ECO:0000256" key="1">
    <source>
        <dbReference type="ARBA" id="ARBA00004514"/>
    </source>
</evidence>
<dbReference type="RefSeq" id="XP_012675995.2">
    <property type="nucleotide sequence ID" value="XM_012820541.3"/>
</dbReference>
<evidence type="ECO:0000256" key="4">
    <source>
        <dbReference type="ARBA" id="ARBA00011738"/>
    </source>
</evidence>
<name>A0A6P3VMK2_CLUHA</name>
<reference evidence="18" key="1">
    <citation type="submission" date="2025-08" db="UniProtKB">
        <authorList>
            <consortium name="RefSeq"/>
        </authorList>
    </citation>
    <scope>IDENTIFICATION</scope>
</reference>